<dbReference type="InterPro" id="IPR030936">
    <property type="entry name" value="Nonproteo_OH"/>
</dbReference>
<dbReference type="Gene3D" id="1.10.1720.10">
    <property type="entry name" value="L-proline 3-hydroxylase, C-terminal domain"/>
    <property type="match status" value="1"/>
</dbReference>
<dbReference type="AlphaFoldDB" id="A0AB39QZK2"/>
<dbReference type="SUPFAM" id="SSF51197">
    <property type="entry name" value="Clavaminate synthase-like"/>
    <property type="match status" value="1"/>
</dbReference>
<dbReference type="InterPro" id="IPR027443">
    <property type="entry name" value="IPNS-like_sf"/>
</dbReference>
<dbReference type="InterPro" id="IPR037037">
    <property type="entry name" value="Pro_3_hydrox_C_sf"/>
</dbReference>
<dbReference type="GO" id="GO:0016706">
    <property type="term" value="F:2-oxoglutarate-dependent dioxygenase activity"/>
    <property type="evidence" value="ECO:0007669"/>
    <property type="project" value="InterPro"/>
</dbReference>
<dbReference type="InterPro" id="IPR008035">
    <property type="entry name" value="Pro_3_hydrox_C"/>
</dbReference>
<organism evidence="3">
    <name type="scientific">Streptomyces sp. R39</name>
    <dbReference type="NCBI Taxonomy" id="3238631"/>
    <lineage>
        <taxon>Bacteria</taxon>
        <taxon>Bacillati</taxon>
        <taxon>Actinomycetota</taxon>
        <taxon>Actinomycetes</taxon>
        <taxon>Kitasatosporales</taxon>
        <taxon>Streptomycetaceae</taxon>
        <taxon>Streptomyces</taxon>
    </lineage>
</organism>
<dbReference type="NCBIfam" id="TIGR04531">
    <property type="entry name" value="nonproteo_OH"/>
    <property type="match status" value="1"/>
</dbReference>
<dbReference type="Gene3D" id="2.60.120.330">
    <property type="entry name" value="B-lactam Antibiotic, Isopenicillin N Synthase, Chain"/>
    <property type="match status" value="1"/>
</dbReference>
<name>A0AB39QZK2_9ACTN</name>
<reference evidence="3" key="1">
    <citation type="submission" date="2024-07" db="EMBL/GenBank/DDBJ databases">
        <authorList>
            <person name="Yu S.T."/>
        </authorList>
    </citation>
    <scope>NUCLEOTIDE SEQUENCE</scope>
    <source>
        <strain evidence="3">R39</strain>
    </source>
</reference>
<dbReference type="InterPro" id="IPR007803">
    <property type="entry name" value="Asp/Arg/Pro-Hydrxlase"/>
</dbReference>
<dbReference type="EMBL" id="CP163441">
    <property type="protein sequence ID" value="XDQ48059.1"/>
    <property type="molecule type" value="Genomic_DNA"/>
</dbReference>
<feature type="domain" description="L-proline 3-hydroxylase C-terminal" evidence="2">
    <location>
        <begin position="196"/>
        <end position="285"/>
    </location>
</feature>
<protein>
    <submittedName>
        <fullName evidence="3">Nonproteinogenic amino acid hydroxylase</fullName>
    </submittedName>
</protein>
<dbReference type="Pfam" id="PF05373">
    <property type="entry name" value="Pro_3_hydrox_C"/>
    <property type="match status" value="1"/>
</dbReference>
<evidence type="ECO:0000259" key="2">
    <source>
        <dbReference type="Pfam" id="PF05373"/>
    </source>
</evidence>
<gene>
    <name evidence="3" type="ORF">AB5J52_40555</name>
</gene>
<feature type="domain" description="Aspartyl/asparaginy/proline hydroxylase" evidence="1">
    <location>
        <begin position="78"/>
        <end position="183"/>
    </location>
</feature>
<accession>A0AB39QZK2</accession>
<sequence>MSNNRALKGISLLKSQRLAVLPIDSYDLASELSVVDRHEYGGEYDALTFGSWSCHVLANGSGAESDIAFRPHDARLTLTELGSQLPNIMTLVTEHFSLDRLQWVRIFSLRDGLMAPHVDFLEWAKAGTRLQIPLRTTEESLHSEDDIVYHLRRGEVWKIHTTAPHSASSSSRTARLSLCLDFADAEEPVAVRDDIPATEPIRIIERPEATEAELEELIASGQKMTPATMRSAFRRFAALHFERRAHAVATFDWYEEAARRTGDAGVVAKAEAFRRYCVEKRTDGEAFDW</sequence>
<evidence type="ECO:0000259" key="1">
    <source>
        <dbReference type="Pfam" id="PF05118"/>
    </source>
</evidence>
<proteinExistence type="predicted"/>
<dbReference type="RefSeq" id="WP_369226890.1">
    <property type="nucleotide sequence ID" value="NZ_CP163441.1"/>
</dbReference>
<dbReference type="Pfam" id="PF05118">
    <property type="entry name" value="Asp_Arg_Hydrox"/>
    <property type="match status" value="1"/>
</dbReference>
<evidence type="ECO:0000313" key="3">
    <source>
        <dbReference type="EMBL" id="XDQ48059.1"/>
    </source>
</evidence>